<dbReference type="GO" id="GO:0009331">
    <property type="term" value="C:glycerol-3-phosphate dehydrogenase (FAD) complex"/>
    <property type="evidence" value="ECO:0007669"/>
    <property type="project" value="UniProtKB-UniRule"/>
</dbReference>
<comment type="catalytic activity">
    <reaction evidence="7">
        <text>a quinone + sn-glycerol 3-phosphate = dihydroxyacetone phosphate + a quinol</text>
        <dbReference type="Rhea" id="RHEA:18977"/>
        <dbReference type="ChEBI" id="CHEBI:24646"/>
        <dbReference type="ChEBI" id="CHEBI:57597"/>
        <dbReference type="ChEBI" id="CHEBI:57642"/>
        <dbReference type="ChEBI" id="CHEBI:132124"/>
        <dbReference type="EC" id="1.1.5.3"/>
    </reaction>
</comment>
<dbReference type="GO" id="GO:0004368">
    <property type="term" value="F:glycerol-3-phosphate dehydrogenase (quinone) activity"/>
    <property type="evidence" value="ECO:0007669"/>
    <property type="project" value="UniProtKB-EC"/>
</dbReference>
<dbReference type="InterPro" id="IPR006076">
    <property type="entry name" value="FAD-dep_OxRdtase"/>
</dbReference>
<evidence type="ECO:0000259" key="10">
    <source>
        <dbReference type="Pfam" id="PF16901"/>
    </source>
</evidence>
<keyword evidence="12" id="KW-1185">Reference proteome</keyword>
<dbReference type="InterPro" id="IPR000447">
    <property type="entry name" value="G3P_DH_FAD-dep"/>
</dbReference>
<dbReference type="InterPro" id="IPR036188">
    <property type="entry name" value="FAD/NAD-bd_sf"/>
</dbReference>
<evidence type="ECO:0000256" key="3">
    <source>
        <dbReference type="ARBA" id="ARBA00022630"/>
    </source>
</evidence>
<dbReference type="PANTHER" id="PTHR11985:SF35">
    <property type="entry name" value="ANAEROBIC GLYCEROL-3-PHOSPHATE DEHYDROGENASE SUBUNIT A"/>
    <property type="match status" value="1"/>
</dbReference>
<comment type="similarity">
    <text evidence="2 7">Belongs to the FAD-dependent glycerol-3-phosphate dehydrogenase family.</text>
</comment>
<keyword evidence="3 7" id="KW-0285">Flavoprotein</keyword>
<comment type="caution">
    <text evidence="11">The sequence shown here is derived from an EMBL/GenBank/DDBJ whole genome shotgun (WGS) entry which is preliminary data.</text>
</comment>
<dbReference type="EMBL" id="JAATJN010000001">
    <property type="protein sequence ID" value="NJC55457.1"/>
    <property type="molecule type" value="Genomic_DNA"/>
</dbReference>
<dbReference type="PRINTS" id="PR01001">
    <property type="entry name" value="FADG3PDH"/>
</dbReference>
<dbReference type="PANTHER" id="PTHR11985">
    <property type="entry name" value="GLYCEROL-3-PHOSPHATE DEHYDROGENASE"/>
    <property type="match status" value="1"/>
</dbReference>
<evidence type="ECO:0000256" key="6">
    <source>
        <dbReference type="ARBA" id="ARBA00023002"/>
    </source>
</evidence>
<dbReference type="AlphaFoldDB" id="A0A846S3L2"/>
<dbReference type="EC" id="1.1.5.3" evidence="7"/>
<name>A0A846S3L2_9MICO</name>
<keyword evidence="6 7" id="KW-0560">Oxidoreductase</keyword>
<dbReference type="Gene3D" id="3.30.9.10">
    <property type="entry name" value="D-Amino Acid Oxidase, subunit A, domain 2"/>
    <property type="match status" value="1"/>
</dbReference>
<keyword evidence="4" id="KW-0319">Glycerol metabolism</keyword>
<accession>A0A846S3L2</accession>
<organism evidence="11 12">
    <name type="scientific">Brevibacterium marinum</name>
    <dbReference type="NCBI Taxonomy" id="418643"/>
    <lineage>
        <taxon>Bacteria</taxon>
        <taxon>Bacillati</taxon>
        <taxon>Actinomycetota</taxon>
        <taxon>Actinomycetes</taxon>
        <taxon>Micrococcales</taxon>
        <taxon>Brevibacteriaceae</taxon>
        <taxon>Brevibacterium</taxon>
    </lineage>
</organism>
<evidence type="ECO:0000256" key="7">
    <source>
        <dbReference type="RuleBase" id="RU361217"/>
    </source>
</evidence>
<dbReference type="Gene3D" id="3.50.50.60">
    <property type="entry name" value="FAD/NAD(P)-binding domain"/>
    <property type="match status" value="1"/>
</dbReference>
<comment type="cofactor">
    <cofactor evidence="1 7">
        <name>FAD</name>
        <dbReference type="ChEBI" id="CHEBI:57692"/>
    </cofactor>
</comment>
<feature type="domain" description="Alpha-glycerophosphate oxidase C-terminal" evidence="10">
    <location>
        <begin position="433"/>
        <end position="503"/>
    </location>
</feature>
<feature type="domain" description="FAD dependent oxidoreductase" evidence="9">
    <location>
        <begin position="35"/>
        <end position="360"/>
    </location>
</feature>
<sequence>MTSSTSGNTALNAERRRQDLAELSEAEASGAEPVDLVVIGGGITGVGVALDAASRGLSVVLIERRDLASGTSSWSSKLAHGGLRYLAKLDVPIAWESAVERGHLMSRIAPHLIRPLQMLFPLHTQVSHFDATLTGTGFFAGDVLRMLARTPKTLLPHPSRVSPADVCRLAPATATTGLRGGLLSWDGQIVDDARLVVTMARTAASHGARILTYAAATDVEPGRVHVTDQLTGEPHTIRAKQIINAAGVWADTLSEDVELAPSKGSHLLVRAESIGEPTAAVTAPVPGHFGRFVFAVPWDDGLVMIGLTDDPHDGQIPERARPDADERAFLLDTINAVLQEPLTPEDVVGSYAGFRPLLKGKADSGADLSRKHALLRDPRTDLLTIVGGKLTAYRRMAEDAVDAAVEAGGLSAGACRTTTLGLVGSGTPASGLPEHLVRRYGTDAGTVTAYGDDDPGLNEPVRSGIPFSGAEIRFAVEHELAVTVEDVIDRRTRWGLVDADRDDLAAAVRRHAPELIEAENRSAPRTDREQTLLENRQNKQEEG</sequence>
<feature type="region of interest" description="Disordered" evidence="8">
    <location>
        <begin position="512"/>
        <end position="543"/>
    </location>
</feature>
<dbReference type="Pfam" id="PF16901">
    <property type="entry name" value="DAO_C"/>
    <property type="match status" value="1"/>
</dbReference>
<evidence type="ECO:0000313" key="12">
    <source>
        <dbReference type="Proteomes" id="UP000576792"/>
    </source>
</evidence>
<evidence type="ECO:0000256" key="5">
    <source>
        <dbReference type="ARBA" id="ARBA00022827"/>
    </source>
</evidence>
<evidence type="ECO:0000256" key="4">
    <source>
        <dbReference type="ARBA" id="ARBA00022798"/>
    </source>
</evidence>
<dbReference type="RefSeq" id="WP_167949492.1">
    <property type="nucleotide sequence ID" value="NZ_BAAAPQ010000026.1"/>
</dbReference>
<dbReference type="PROSITE" id="PS00977">
    <property type="entry name" value="FAD_G3PDH_1"/>
    <property type="match status" value="1"/>
</dbReference>
<dbReference type="SUPFAM" id="SSF51905">
    <property type="entry name" value="FAD/NAD(P)-binding domain"/>
    <property type="match status" value="1"/>
</dbReference>
<evidence type="ECO:0000259" key="9">
    <source>
        <dbReference type="Pfam" id="PF01266"/>
    </source>
</evidence>
<evidence type="ECO:0000256" key="2">
    <source>
        <dbReference type="ARBA" id="ARBA00007330"/>
    </source>
</evidence>
<evidence type="ECO:0000313" key="11">
    <source>
        <dbReference type="EMBL" id="NJC55457.1"/>
    </source>
</evidence>
<keyword evidence="5" id="KW-0274">FAD</keyword>
<evidence type="ECO:0000256" key="1">
    <source>
        <dbReference type="ARBA" id="ARBA00001974"/>
    </source>
</evidence>
<dbReference type="GO" id="GO:0006071">
    <property type="term" value="P:glycerol metabolic process"/>
    <property type="evidence" value="ECO:0007669"/>
    <property type="project" value="UniProtKB-KW"/>
</dbReference>
<dbReference type="Proteomes" id="UP000576792">
    <property type="component" value="Unassembled WGS sequence"/>
</dbReference>
<protein>
    <recommendedName>
        <fullName evidence="7">Glycerol-3-phosphate dehydrogenase</fullName>
        <ecNumber evidence="7">1.1.5.3</ecNumber>
    </recommendedName>
</protein>
<evidence type="ECO:0000256" key="8">
    <source>
        <dbReference type="SAM" id="MobiDB-lite"/>
    </source>
</evidence>
<gene>
    <name evidence="11" type="ORF">BKA07_000492</name>
</gene>
<dbReference type="InterPro" id="IPR031656">
    <property type="entry name" value="DAO_C"/>
</dbReference>
<dbReference type="InterPro" id="IPR038299">
    <property type="entry name" value="DAO_C_sf"/>
</dbReference>
<dbReference type="GO" id="GO:0046168">
    <property type="term" value="P:glycerol-3-phosphate catabolic process"/>
    <property type="evidence" value="ECO:0007669"/>
    <property type="project" value="TreeGrafter"/>
</dbReference>
<dbReference type="Gene3D" id="1.10.8.870">
    <property type="entry name" value="Alpha-glycerophosphate oxidase, cap domain"/>
    <property type="match status" value="1"/>
</dbReference>
<proteinExistence type="inferred from homology"/>
<dbReference type="Pfam" id="PF01266">
    <property type="entry name" value="DAO"/>
    <property type="match status" value="1"/>
</dbReference>
<reference evidence="11 12" key="1">
    <citation type="submission" date="2020-03" db="EMBL/GenBank/DDBJ databases">
        <title>Sequencing the genomes of 1000 actinobacteria strains.</title>
        <authorList>
            <person name="Klenk H.-P."/>
        </authorList>
    </citation>
    <scope>NUCLEOTIDE SEQUENCE [LARGE SCALE GENOMIC DNA]</scope>
    <source>
        <strain evidence="11 12">DSM 18964</strain>
    </source>
</reference>